<dbReference type="Proteomes" id="UP000661163">
    <property type="component" value="Unassembled WGS sequence"/>
</dbReference>
<dbReference type="CDD" id="cd00093">
    <property type="entry name" value="HTH_XRE"/>
    <property type="match status" value="1"/>
</dbReference>
<organism evidence="2 3">
    <name type="scientific">Rhizobium ruizarguesonis</name>
    <dbReference type="NCBI Taxonomy" id="2081791"/>
    <lineage>
        <taxon>Bacteria</taxon>
        <taxon>Pseudomonadati</taxon>
        <taxon>Pseudomonadota</taxon>
        <taxon>Alphaproteobacteria</taxon>
        <taxon>Hyphomicrobiales</taxon>
        <taxon>Rhizobiaceae</taxon>
        <taxon>Rhizobium/Agrobacterium group</taxon>
        <taxon>Rhizobium</taxon>
    </lineage>
</organism>
<accession>A0AAE5C2F5</accession>
<dbReference type="SUPFAM" id="SSF47413">
    <property type="entry name" value="lambda repressor-like DNA-binding domains"/>
    <property type="match status" value="1"/>
</dbReference>
<proteinExistence type="predicted"/>
<protein>
    <submittedName>
        <fullName evidence="2">Helix-turn-helix domain-containing protein</fullName>
    </submittedName>
</protein>
<comment type="caution">
    <text evidence="2">The sequence shown here is derived from an EMBL/GenBank/DDBJ whole genome shotgun (WGS) entry which is preliminary data.</text>
</comment>
<sequence length="93" mass="10117">MDTILPGDLIRAARALLGWSQEKLASESGITTKSLRDIELGTRRPTSKTSGQIRQALEAAKIQFIAANDDGSEIVGAGVRWKPDRPNMTIKII</sequence>
<dbReference type="Pfam" id="PF01381">
    <property type="entry name" value="HTH_3"/>
    <property type="match status" value="1"/>
</dbReference>
<name>A0AAE5C2F5_9HYPH</name>
<evidence type="ECO:0000313" key="2">
    <source>
        <dbReference type="EMBL" id="NEI50533.1"/>
    </source>
</evidence>
<dbReference type="SMART" id="SM00530">
    <property type="entry name" value="HTH_XRE"/>
    <property type="match status" value="1"/>
</dbReference>
<reference evidence="2 3" key="1">
    <citation type="submission" date="2019-12" db="EMBL/GenBank/DDBJ databases">
        <title>Rhizobium genotypes associated with high levels of biological nitrogen fixation by grain legumes in a temperate-maritime cropping system.</title>
        <authorList>
            <person name="Maluk M."/>
            <person name="Francesc Ferrando Molina F."/>
            <person name="Lopez Del Egido L."/>
            <person name="Lafos M."/>
            <person name="Langarica-Fuentes A."/>
            <person name="Gebre Yohannes G."/>
            <person name="Young M.W."/>
            <person name="Martin P."/>
            <person name="Gantlett R."/>
            <person name="Kenicer G."/>
            <person name="Hawes C."/>
            <person name="Begg G.S."/>
            <person name="Quilliam R.S."/>
            <person name="Squire G.R."/>
            <person name="Poole P.S."/>
            <person name="Young P.W."/>
            <person name="Iannetta P.M."/>
            <person name="James E.K."/>
        </authorList>
    </citation>
    <scope>NUCLEOTIDE SEQUENCE [LARGE SCALE GENOMIC DNA]</scope>
    <source>
        <strain evidence="2 3">JHI985</strain>
    </source>
</reference>
<feature type="domain" description="HTH cro/C1-type" evidence="1">
    <location>
        <begin position="10"/>
        <end position="64"/>
    </location>
</feature>
<dbReference type="InterPro" id="IPR001387">
    <property type="entry name" value="Cro/C1-type_HTH"/>
</dbReference>
<dbReference type="Gene3D" id="1.10.260.40">
    <property type="entry name" value="lambda repressor-like DNA-binding domains"/>
    <property type="match status" value="1"/>
</dbReference>
<dbReference type="AlphaFoldDB" id="A0AAE5C2F5"/>
<dbReference type="RefSeq" id="WP_164566403.1">
    <property type="nucleotide sequence ID" value="NZ_WUFC01000020.1"/>
</dbReference>
<dbReference type="InterPro" id="IPR010982">
    <property type="entry name" value="Lambda_DNA-bd_dom_sf"/>
</dbReference>
<dbReference type="GO" id="GO:0003677">
    <property type="term" value="F:DNA binding"/>
    <property type="evidence" value="ECO:0007669"/>
    <property type="project" value="InterPro"/>
</dbReference>
<dbReference type="EMBL" id="WUFC01000020">
    <property type="protein sequence ID" value="NEI50533.1"/>
    <property type="molecule type" value="Genomic_DNA"/>
</dbReference>
<evidence type="ECO:0000259" key="1">
    <source>
        <dbReference type="PROSITE" id="PS50943"/>
    </source>
</evidence>
<gene>
    <name evidence="2" type="ORF">GR217_22880</name>
</gene>
<evidence type="ECO:0000313" key="3">
    <source>
        <dbReference type="Proteomes" id="UP000661163"/>
    </source>
</evidence>
<dbReference type="PROSITE" id="PS50943">
    <property type="entry name" value="HTH_CROC1"/>
    <property type="match status" value="1"/>
</dbReference>